<dbReference type="AlphaFoldDB" id="A0A084AWB0"/>
<evidence type="ECO:0000313" key="4">
    <source>
        <dbReference type="EMBL" id="KEY69589.1"/>
    </source>
</evidence>
<name>A0A084AWB0_STACB</name>
<dbReference type="InterPro" id="IPR029058">
    <property type="entry name" value="AB_hydrolase_fold"/>
</dbReference>
<sequence length="292" mass="31987">MPSVHTRVSLSDGAKLSVWVFGGDAPDKPLLIAVHGAPGLSSHIEPEQGYSFLSDQFRVLVFDLRGSGSSDLKGPYSDERWIEDIDELRAWAGAETFVLAGGSYGGFLALGYALKYPIRLSGLILRDTWACGPRGVLRALAAVLLSKRISPDPKRQVRLWSGNVPNKQDGEDGLAEILRIYTPEKASGEEAPLSFEGSSPEYELHWEAHNAAFSQSQPRFDVRSRLGEIKTHTLVLVGRHDVICPVEESEEISRGIPNNQLVVFEHSGHNPASDEPEAFQNTVASFLQSLDI</sequence>
<accession>A0A084AWB0</accession>
<dbReference type="OrthoDB" id="408373at2759"/>
<dbReference type="HOGENOM" id="CLU_020336_50_0_1"/>
<evidence type="ECO:0000313" key="5">
    <source>
        <dbReference type="Proteomes" id="UP000028045"/>
    </source>
</evidence>
<feature type="domain" description="AB hydrolase-1" evidence="3">
    <location>
        <begin position="29"/>
        <end position="275"/>
    </location>
</feature>
<protein>
    <recommendedName>
        <fullName evidence="3">AB hydrolase-1 domain-containing protein</fullName>
    </recommendedName>
</protein>
<evidence type="ECO:0000259" key="3">
    <source>
        <dbReference type="Pfam" id="PF00561"/>
    </source>
</evidence>
<gene>
    <name evidence="4" type="ORF">S7711_06218</name>
</gene>
<dbReference type="GO" id="GO:0006508">
    <property type="term" value="P:proteolysis"/>
    <property type="evidence" value="ECO:0007669"/>
    <property type="project" value="InterPro"/>
</dbReference>
<comment type="similarity">
    <text evidence="1">Belongs to the peptidase S33 family.</text>
</comment>
<dbReference type="PRINTS" id="PR00111">
    <property type="entry name" value="ABHYDROLASE"/>
</dbReference>
<dbReference type="Pfam" id="PF00561">
    <property type="entry name" value="Abhydrolase_1"/>
    <property type="match status" value="1"/>
</dbReference>
<dbReference type="GO" id="GO:0016020">
    <property type="term" value="C:membrane"/>
    <property type="evidence" value="ECO:0007669"/>
    <property type="project" value="TreeGrafter"/>
</dbReference>
<dbReference type="PANTHER" id="PTHR43798:SF31">
    <property type="entry name" value="AB HYDROLASE SUPERFAMILY PROTEIN YCLE"/>
    <property type="match status" value="1"/>
</dbReference>
<dbReference type="InterPro" id="IPR000073">
    <property type="entry name" value="AB_hydrolase_1"/>
</dbReference>
<dbReference type="EMBL" id="KL648521">
    <property type="protein sequence ID" value="KEY69589.1"/>
    <property type="molecule type" value="Genomic_DNA"/>
</dbReference>
<dbReference type="Gene3D" id="3.40.50.1820">
    <property type="entry name" value="alpha/beta hydrolase"/>
    <property type="match status" value="1"/>
</dbReference>
<dbReference type="PANTHER" id="PTHR43798">
    <property type="entry name" value="MONOACYLGLYCEROL LIPASE"/>
    <property type="match status" value="1"/>
</dbReference>
<dbReference type="GO" id="GO:0008233">
    <property type="term" value="F:peptidase activity"/>
    <property type="evidence" value="ECO:0007669"/>
    <property type="project" value="InterPro"/>
</dbReference>
<reference evidence="4 5" key="1">
    <citation type="journal article" date="2014" name="BMC Genomics">
        <title>Comparative genome sequencing reveals chemotype-specific gene clusters in the toxigenic black mold Stachybotrys.</title>
        <authorList>
            <person name="Semeiks J."/>
            <person name="Borek D."/>
            <person name="Otwinowski Z."/>
            <person name="Grishin N.V."/>
        </authorList>
    </citation>
    <scope>NUCLEOTIDE SEQUENCE [LARGE SCALE GENOMIC DNA]</scope>
    <source>
        <strain evidence="5">CBS 109288 / IBT 7711</strain>
    </source>
</reference>
<dbReference type="SUPFAM" id="SSF53474">
    <property type="entry name" value="alpha/beta-Hydrolases"/>
    <property type="match status" value="1"/>
</dbReference>
<dbReference type="InterPro" id="IPR002410">
    <property type="entry name" value="Peptidase_S33"/>
</dbReference>
<organism evidence="4 5">
    <name type="scientific">Stachybotrys chartarum (strain CBS 109288 / IBT 7711)</name>
    <name type="common">Toxic black mold</name>
    <name type="synonym">Stilbospora chartarum</name>
    <dbReference type="NCBI Taxonomy" id="1280523"/>
    <lineage>
        <taxon>Eukaryota</taxon>
        <taxon>Fungi</taxon>
        <taxon>Dikarya</taxon>
        <taxon>Ascomycota</taxon>
        <taxon>Pezizomycotina</taxon>
        <taxon>Sordariomycetes</taxon>
        <taxon>Hypocreomycetidae</taxon>
        <taxon>Hypocreales</taxon>
        <taxon>Stachybotryaceae</taxon>
        <taxon>Stachybotrys</taxon>
    </lineage>
</organism>
<dbReference type="Proteomes" id="UP000028045">
    <property type="component" value="Unassembled WGS sequence"/>
</dbReference>
<keyword evidence="5" id="KW-1185">Reference proteome</keyword>
<dbReference type="InterPro" id="IPR050266">
    <property type="entry name" value="AB_hydrolase_sf"/>
</dbReference>
<evidence type="ECO:0000256" key="2">
    <source>
        <dbReference type="ARBA" id="ARBA00022801"/>
    </source>
</evidence>
<keyword evidence="2" id="KW-0378">Hydrolase</keyword>
<evidence type="ECO:0000256" key="1">
    <source>
        <dbReference type="ARBA" id="ARBA00010088"/>
    </source>
</evidence>
<dbReference type="PRINTS" id="PR00793">
    <property type="entry name" value="PROAMNOPTASE"/>
</dbReference>
<proteinExistence type="inferred from homology"/>